<dbReference type="PANTHER" id="PTHR31390:SF2">
    <property type="entry name" value="EXPRESSED PROTEIN"/>
    <property type="match status" value="1"/>
</dbReference>
<dbReference type="OrthoDB" id="767438at2759"/>
<protein>
    <submittedName>
        <fullName evidence="2">Uncharacterized protein</fullName>
    </submittedName>
</protein>
<evidence type="ECO:0000256" key="1">
    <source>
        <dbReference type="SAM" id="MobiDB-lite"/>
    </source>
</evidence>
<dbReference type="InterPro" id="IPR021916">
    <property type="entry name" value="DUF3527"/>
</dbReference>
<keyword evidence="3" id="KW-1185">Reference proteome</keyword>
<name>A0A834ZDS3_TETSI</name>
<dbReference type="PANTHER" id="PTHR31390">
    <property type="entry name" value="EXPRESSED PROTEIN"/>
    <property type="match status" value="1"/>
</dbReference>
<comment type="caution">
    <text evidence="2">The sequence shown here is derived from an EMBL/GenBank/DDBJ whole genome shotgun (WGS) entry which is preliminary data.</text>
</comment>
<dbReference type="Pfam" id="PF12043">
    <property type="entry name" value="DUF3527"/>
    <property type="match status" value="1"/>
</dbReference>
<dbReference type="OMA" id="AFKSASC"/>
<feature type="compositionally biased region" description="Low complexity" evidence="1">
    <location>
        <begin position="223"/>
        <end position="236"/>
    </location>
</feature>
<dbReference type="EMBL" id="JABCRI010000008">
    <property type="protein sequence ID" value="KAF8401976.1"/>
    <property type="molecule type" value="Genomic_DNA"/>
</dbReference>
<evidence type="ECO:0000313" key="3">
    <source>
        <dbReference type="Proteomes" id="UP000655225"/>
    </source>
</evidence>
<dbReference type="Proteomes" id="UP000655225">
    <property type="component" value="Unassembled WGS sequence"/>
</dbReference>
<reference evidence="2 3" key="1">
    <citation type="submission" date="2020-04" db="EMBL/GenBank/DDBJ databases">
        <title>Plant Genome Project.</title>
        <authorList>
            <person name="Zhang R.-G."/>
        </authorList>
    </citation>
    <scope>NUCLEOTIDE SEQUENCE [LARGE SCALE GENOMIC DNA]</scope>
    <source>
        <strain evidence="2">YNK0</strain>
        <tissue evidence="2">Leaf</tissue>
    </source>
</reference>
<feature type="region of interest" description="Disordered" evidence="1">
    <location>
        <begin position="218"/>
        <end position="238"/>
    </location>
</feature>
<proteinExistence type="predicted"/>
<accession>A0A834ZDS3</accession>
<gene>
    <name evidence="2" type="ORF">HHK36_012927</name>
</gene>
<sequence>MQTVIKRLKMGNTFVDAQIDNGKKEDCSLFCLNNDSELAEDFSLEFSESKSKRLVEKLKPEQDLTSNINDSQTSDRCIEESFLRRRHSVDLRILKHILHLDEKYIQQCLDLVQIRASNYPSIDCFSAAPCNISVNLRSPKMEVLFEGWKSPRRGNTCDLGRILIECPSAAGPGNVFICPVRPWIVGTITGSDDVRDFLKSPVVHHLGALDSDVNLGRTKSSDFRSSPSGPSISSSPKLGKATLSLRDQRYGSETLHKRLASISSTNSACSDQFSSSACTTVSLGMLHCSWMSGIPHFVFSVDDRNEVYVAKPWTVDPSDEKALDYMYVFHSRKGGHKEHVICDNVSDIVGKMKVSTSFTLCSNNSKLMETEFVMFGTDENHYGEMLSSTPTLGKNQRLSKKVVELLRTNYPLKHKTTPKFGGPSAIFENSSWRACQNNKVDGLGRSSFLSSHPPPNLELAAIVVKNYVHDNCQEALVGGWGLKFLRKTGVEYTNTSLEASISPESFQESSLRNRSDCSTSMNVLVPAGLHGGPRTRNGGPSSLTERWRSGGHCDCGGWDIGCPLTVLNNRSSKEVSPQGDPQGECKSFDLCIQGVEKGNPTLKVVNIHDGLYSIHFQSTLSALQSFSIAVAIIHTQFPELRPKNVQKLKQQESGMKFMYLLHPANRYENIVPDLAILH</sequence>
<dbReference type="AlphaFoldDB" id="A0A834ZDS3"/>
<organism evidence="2 3">
    <name type="scientific">Tetracentron sinense</name>
    <name type="common">Spur-leaf</name>
    <dbReference type="NCBI Taxonomy" id="13715"/>
    <lineage>
        <taxon>Eukaryota</taxon>
        <taxon>Viridiplantae</taxon>
        <taxon>Streptophyta</taxon>
        <taxon>Embryophyta</taxon>
        <taxon>Tracheophyta</taxon>
        <taxon>Spermatophyta</taxon>
        <taxon>Magnoliopsida</taxon>
        <taxon>Trochodendrales</taxon>
        <taxon>Trochodendraceae</taxon>
        <taxon>Tetracentron</taxon>
    </lineage>
</organism>
<evidence type="ECO:0000313" key="2">
    <source>
        <dbReference type="EMBL" id="KAF8401976.1"/>
    </source>
</evidence>